<sequence>MPMSELQFPPLQTVVPSDDTVSENTLLRENIAALVQIKNENIARIAQGQINITAALVEQKWHNRHQIYPYRVKDEIYGAVLSEIISHNPRLKAEILARLEEVYQKLRDEETQTLSRTRALLENSYKTPHL</sequence>
<evidence type="ECO:0000313" key="1">
    <source>
        <dbReference type="EMBL" id="OAT14893.1"/>
    </source>
</evidence>
<dbReference type="PATRIC" id="fig|1354255.3.peg.4300"/>
<comment type="caution">
    <text evidence="1">The sequence shown here is derived from an EMBL/GenBank/DDBJ whole genome shotgun (WGS) entry which is preliminary data.</text>
</comment>
<protein>
    <submittedName>
        <fullName evidence="1">Putative cytoplasmic protein</fullName>
    </submittedName>
</protein>
<reference evidence="1 2" key="1">
    <citation type="submission" date="2016-04" db="EMBL/GenBank/DDBJ databases">
        <title>ATOL: Assembling a taxonomically balanced genome-scale reconstruction of the evolutionary history of the Enterobacteriaceae.</title>
        <authorList>
            <person name="Plunkett G.III."/>
            <person name="Neeno-Eckwall E.C."/>
            <person name="Glasner J.D."/>
            <person name="Perna N.T."/>
        </authorList>
    </citation>
    <scope>NUCLEOTIDE SEQUENCE [LARGE SCALE GENOMIC DNA]</scope>
    <source>
        <strain evidence="1 2">ATCC 51607</strain>
    </source>
</reference>
<gene>
    <name evidence="1" type="ORF">M979_4181</name>
</gene>
<dbReference type="EMBL" id="LXEO01000067">
    <property type="protein sequence ID" value="OAT14893.1"/>
    <property type="molecule type" value="Genomic_DNA"/>
</dbReference>
<dbReference type="AlphaFoldDB" id="A0A1B7HGY2"/>
<evidence type="ECO:0000313" key="2">
    <source>
        <dbReference type="Proteomes" id="UP000078286"/>
    </source>
</evidence>
<dbReference type="RefSeq" id="WP_157093282.1">
    <property type="nucleotide sequence ID" value="NZ_LXEO01000067.1"/>
</dbReference>
<keyword evidence="2" id="KW-1185">Reference proteome</keyword>
<accession>A0A1B7HGY2</accession>
<name>A0A1B7HGY2_9ENTR</name>
<dbReference type="Proteomes" id="UP000078286">
    <property type="component" value="Unassembled WGS sequence"/>
</dbReference>
<proteinExistence type="predicted"/>
<organism evidence="1 2">
    <name type="scientific">Buttiauxella noackiae ATCC 51607</name>
    <dbReference type="NCBI Taxonomy" id="1354255"/>
    <lineage>
        <taxon>Bacteria</taxon>
        <taxon>Pseudomonadati</taxon>
        <taxon>Pseudomonadota</taxon>
        <taxon>Gammaproteobacteria</taxon>
        <taxon>Enterobacterales</taxon>
        <taxon>Enterobacteriaceae</taxon>
        <taxon>Buttiauxella</taxon>
    </lineage>
</organism>